<dbReference type="EnsemblPlants" id="QL06p013707:mrna">
    <property type="protein sequence ID" value="QL06p013707:mrna"/>
    <property type="gene ID" value="QL06p013707"/>
</dbReference>
<dbReference type="InParanoid" id="A0A7N2LVI2"/>
<dbReference type="InterPro" id="IPR036570">
    <property type="entry name" value="HORMA_dom_sf"/>
</dbReference>
<keyword evidence="2" id="KW-1185">Reference proteome</keyword>
<dbReference type="Proteomes" id="UP000594261">
    <property type="component" value="Chromosome 6"/>
</dbReference>
<name>A0A7N2LVI2_QUELO</name>
<dbReference type="SUPFAM" id="SSF56019">
    <property type="entry name" value="The spindle assembly checkpoint protein mad2"/>
    <property type="match status" value="1"/>
</dbReference>
<proteinExistence type="predicted"/>
<sequence>MIFVVAQKEAEITEQDSLLLTRNLLQIAIFNISYIRGLYIREIYRLTEDEVGWVLPWDYGNVRFMGLSFGLWKLRGRLLIVELTWTCYNFYQSTPTKLPGRIISFILGSGWTNKSFTLLIQLLNDALSKVIVELPDSLYEAKKMIRDLGLDYVKIDACRNNCIEIKEYLLVLSNFEYFRL</sequence>
<accession>A0A7N2LVI2</accession>
<dbReference type="EMBL" id="LRBV02000006">
    <property type="status" value="NOT_ANNOTATED_CDS"/>
    <property type="molecule type" value="Genomic_DNA"/>
</dbReference>
<protein>
    <submittedName>
        <fullName evidence="1">Uncharacterized protein</fullName>
    </submittedName>
</protein>
<evidence type="ECO:0000313" key="2">
    <source>
        <dbReference type="Proteomes" id="UP000594261"/>
    </source>
</evidence>
<reference evidence="1 2" key="1">
    <citation type="journal article" date="2016" name="G3 (Bethesda)">
        <title>First Draft Assembly and Annotation of the Genome of a California Endemic Oak Quercus lobata Nee (Fagaceae).</title>
        <authorList>
            <person name="Sork V.L."/>
            <person name="Fitz-Gibbon S.T."/>
            <person name="Puiu D."/>
            <person name="Crepeau M."/>
            <person name="Gugger P.F."/>
            <person name="Sherman R."/>
            <person name="Stevens K."/>
            <person name="Langley C.H."/>
            <person name="Pellegrini M."/>
            <person name="Salzberg S.L."/>
        </authorList>
    </citation>
    <scope>NUCLEOTIDE SEQUENCE [LARGE SCALE GENOMIC DNA]</scope>
    <source>
        <strain evidence="1 2">cv. SW786</strain>
    </source>
</reference>
<dbReference type="AlphaFoldDB" id="A0A7N2LVI2"/>
<reference evidence="1" key="2">
    <citation type="submission" date="2021-01" db="UniProtKB">
        <authorList>
            <consortium name="EnsemblPlants"/>
        </authorList>
    </citation>
    <scope>IDENTIFICATION</scope>
</reference>
<organism evidence="1 2">
    <name type="scientific">Quercus lobata</name>
    <name type="common">Valley oak</name>
    <dbReference type="NCBI Taxonomy" id="97700"/>
    <lineage>
        <taxon>Eukaryota</taxon>
        <taxon>Viridiplantae</taxon>
        <taxon>Streptophyta</taxon>
        <taxon>Embryophyta</taxon>
        <taxon>Tracheophyta</taxon>
        <taxon>Spermatophyta</taxon>
        <taxon>Magnoliopsida</taxon>
        <taxon>eudicotyledons</taxon>
        <taxon>Gunneridae</taxon>
        <taxon>Pentapetalae</taxon>
        <taxon>rosids</taxon>
        <taxon>fabids</taxon>
        <taxon>Fagales</taxon>
        <taxon>Fagaceae</taxon>
        <taxon>Quercus</taxon>
    </lineage>
</organism>
<dbReference type="Gramene" id="QL06p013707:mrna">
    <property type="protein sequence ID" value="QL06p013707:mrna"/>
    <property type="gene ID" value="QL06p013707"/>
</dbReference>
<evidence type="ECO:0000313" key="1">
    <source>
        <dbReference type="EnsemblPlants" id="QL06p013707:mrna"/>
    </source>
</evidence>